<dbReference type="Pfam" id="PF00923">
    <property type="entry name" value="TAL_FSA"/>
    <property type="match status" value="1"/>
</dbReference>
<comment type="similarity">
    <text evidence="4">Belongs to the transaldolase family. Type 2 subfamily.</text>
</comment>
<dbReference type="HAMAP" id="MF_00493">
    <property type="entry name" value="Transaldolase_2"/>
    <property type="match status" value="1"/>
</dbReference>
<evidence type="ECO:0000256" key="5">
    <source>
        <dbReference type="ARBA" id="ARBA00022490"/>
    </source>
</evidence>
<comment type="caution">
    <text evidence="10">The sequence shown here is derived from an EMBL/GenBank/DDBJ whole genome shotgun (WGS) entry which is preliminary data.</text>
</comment>
<evidence type="ECO:0000313" key="10">
    <source>
        <dbReference type="EMBL" id="KKL79287.1"/>
    </source>
</evidence>
<evidence type="ECO:0000256" key="1">
    <source>
        <dbReference type="ARBA" id="ARBA00003518"/>
    </source>
</evidence>
<evidence type="ECO:0000256" key="7">
    <source>
        <dbReference type="ARBA" id="ARBA00023126"/>
    </source>
</evidence>
<evidence type="ECO:0000256" key="2">
    <source>
        <dbReference type="ARBA" id="ARBA00004496"/>
    </source>
</evidence>
<feature type="coiled-coil region" evidence="9">
    <location>
        <begin position="302"/>
        <end position="329"/>
    </location>
</feature>
<proteinExistence type="inferred from homology"/>
<comment type="pathway">
    <text evidence="3">Carbohydrate degradation; pentose phosphate pathway.</text>
</comment>
<name>A0A0F9HW11_9ZZZZ</name>
<dbReference type="GO" id="GO:0005737">
    <property type="term" value="C:cytoplasm"/>
    <property type="evidence" value="ECO:0007669"/>
    <property type="project" value="UniProtKB-SubCell"/>
</dbReference>
<evidence type="ECO:0000256" key="3">
    <source>
        <dbReference type="ARBA" id="ARBA00004959"/>
    </source>
</evidence>
<accession>A0A0F9HW11</accession>
<keyword evidence="8" id="KW-0704">Schiff base</keyword>
<evidence type="ECO:0008006" key="11">
    <source>
        <dbReference type="Google" id="ProtNLM"/>
    </source>
</evidence>
<evidence type="ECO:0000256" key="6">
    <source>
        <dbReference type="ARBA" id="ARBA00022679"/>
    </source>
</evidence>
<organism evidence="10">
    <name type="scientific">marine sediment metagenome</name>
    <dbReference type="NCBI Taxonomy" id="412755"/>
    <lineage>
        <taxon>unclassified sequences</taxon>
        <taxon>metagenomes</taxon>
        <taxon>ecological metagenomes</taxon>
    </lineage>
</organism>
<keyword evidence="5" id="KW-0963">Cytoplasm</keyword>
<reference evidence="10" key="1">
    <citation type="journal article" date="2015" name="Nature">
        <title>Complex archaea that bridge the gap between prokaryotes and eukaryotes.</title>
        <authorList>
            <person name="Spang A."/>
            <person name="Saw J.H."/>
            <person name="Jorgensen S.L."/>
            <person name="Zaremba-Niedzwiedzka K."/>
            <person name="Martijn J."/>
            <person name="Lind A.E."/>
            <person name="van Eijk R."/>
            <person name="Schleper C."/>
            <person name="Guy L."/>
            <person name="Ettema T.J."/>
        </authorList>
    </citation>
    <scope>NUCLEOTIDE SEQUENCE</scope>
</reference>
<comment type="subcellular location">
    <subcellularLocation>
        <location evidence="2">Cytoplasm</location>
    </subcellularLocation>
</comment>
<dbReference type="InterPro" id="IPR001585">
    <property type="entry name" value="TAL/FSA"/>
</dbReference>
<dbReference type="NCBIfam" id="TIGR00876">
    <property type="entry name" value="tal_mycobact"/>
    <property type="match status" value="1"/>
</dbReference>
<protein>
    <recommendedName>
        <fullName evidence="11">Transaldolase</fullName>
    </recommendedName>
</protein>
<dbReference type="GO" id="GO:0005975">
    <property type="term" value="P:carbohydrate metabolic process"/>
    <property type="evidence" value="ECO:0007669"/>
    <property type="project" value="InterPro"/>
</dbReference>
<dbReference type="InterPro" id="IPR004732">
    <property type="entry name" value="Transaldolase_2"/>
</dbReference>
<dbReference type="CDD" id="cd00955">
    <property type="entry name" value="Transaldolase_like"/>
    <property type="match status" value="1"/>
</dbReference>
<feature type="non-terminal residue" evidence="10">
    <location>
        <position position="1"/>
    </location>
</feature>
<keyword evidence="7" id="KW-0570">Pentose shunt</keyword>
<evidence type="ECO:0000256" key="4">
    <source>
        <dbReference type="ARBA" id="ARBA00008426"/>
    </source>
</evidence>
<dbReference type="NCBIfam" id="NF002881">
    <property type="entry name" value="PRK03343.1"/>
    <property type="match status" value="1"/>
</dbReference>
<dbReference type="EMBL" id="LAZR01023216">
    <property type="protein sequence ID" value="KKL79287.1"/>
    <property type="molecule type" value="Genomic_DNA"/>
</dbReference>
<keyword evidence="6" id="KW-0808">Transferase</keyword>
<dbReference type="PANTHER" id="PTHR10683">
    <property type="entry name" value="TRANSALDOLASE"/>
    <property type="match status" value="1"/>
</dbReference>
<dbReference type="Gene3D" id="3.20.20.70">
    <property type="entry name" value="Aldolase class I"/>
    <property type="match status" value="1"/>
</dbReference>
<comment type="function">
    <text evidence="1">Transaldolase is important for the balance of metabolites in the pentose-phosphate pathway.</text>
</comment>
<keyword evidence="9" id="KW-0175">Coiled coil</keyword>
<sequence>LKIIGQSVWLDFISRDLIQSGQLKKLVENDCVCGVTVNPTIFEQAMVDSYLYDEDIRTMLSQGVSIADIYHKLMVADVVEASKILWPLYEKSDGLDGYVSIEVAPKYAHDAKKTIKEAHELWSQANHQPNIMIKVPGTEEGQEAIRHLTAEGFNINVTLLFSPGQYKKSADAYLAGIKQRADANAAIDKINSVASVFISRIDTLVDKKLEELMLTKAADEKVLENLKGKIGVAIVKQTYHEYRELLKSKRWKDLAACNANPQRVLWASTSTKNPAYSDVKYVEELIAAMSINTMPLKTLSAFRDYENVRETIEDNYGEAKENLALLEKAGINLNEVFSTLEEEGIQKFEASYEHLFAMLEEKCDKMMAA</sequence>
<evidence type="ECO:0000256" key="8">
    <source>
        <dbReference type="ARBA" id="ARBA00023270"/>
    </source>
</evidence>
<dbReference type="AlphaFoldDB" id="A0A0F9HW11"/>
<dbReference type="UniPathway" id="UPA00115"/>
<dbReference type="SUPFAM" id="SSF51569">
    <property type="entry name" value="Aldolase"/>
    <property type="match status" value="1"/>
</dbReference>
<dbReference type="InterPro" id="IPR013785">
    <property type="entry name" value="Aldolase_TIM"/>
</dbReference>
<dbReference type="PANTHER" id="PTHR10683:SF31">
    <property type="entry name" value="TRANSALDOLASE"/>
    <property type="match status" value="1"/>
</dbReference>
<dbReference type="GO" id="GO:0004801">
    <property type="term" value="F:transaldolase activity"/>
    <property type="evidence" value="ECO:0007669"/>
    <property type="project" value="InterPro"/>
</dbReference>
<dbReference type="GO" id="GO:0006098">
    <property type="term" value="P:pentose-phosphate shunt"/>
    <property type="evidence" value="ECO:0007669"/>
    <property type="project" value="UniProtKB-UniPathway"/>
</dbReference>
<dbReference type="PIRSF" id="PIRSF036915">
    <property type="entry name" value="Trnald_Bac_Plnt"/>
    <property type="match status" value="1"/>
</dbReference>
<evidence type="ECO:0000256" key="9">
    <source>
        <dbReference type="SAM" id="Coils"/>
    </source>
</evidence>
<gene>
    <name evidence="10" type="ORF">LCGC14_2016370</name>
</gene>